<feature type="region of interest" description="Disordered" evidence="1">
    <location>
        <begin position="1"/>
        <end position="46"/>
    </location>
</feature>
<dbReference type="RefSeq" id="WP_179478415.1">
    <property type="nucleotide sequence ID" value="NZ_JACCFW010000001.1"/>
</dbReference>
<keyword evidence="3" id="KW-1185">Reference proteome</keyword>
<feature type="compositionally biased region" description="Basic and acidic residues" evidence="1">
    <location>
        <begin position="1"/>
        <end position="16"/>
    </location>
</feature>
<accession>A0A853DE98</accession>
<dbReference type="EMBL" id="JACCFW010000001">
    <property type="protein sequence ID" value="NYJ73261.1"/>
    <property type="molecule type" value="Genomic_DNA"/>
</dbReference>
<proteinExistence type="predicted"/>
<evidence type="ECO:0000256" key="1">
    <source>
        <dbReference type="SAM" id="MobiDB-lite"/>
    </source>
</evidence>
<evidence type="ECO:0000313" key="2">
    <source>
        <dbReference type="EMBL" id="NYJ73261.1"/>
    </source>
</evidence>
<organism evidence="2 3">
    <name type="scientific">Allobranchiibius huperziae</name>
    <dbReference type="NCBI Taxonomy" id="1874116"/>
    <lineage>
        <taxon>Bacteria</taxon>
        <taxon>Bacillati</taxon>
        <taxon>Actinomycetota</taxon>
        <taxon>Actinomycetes</taxon>
        <taxon>Micrococcales</taxon>
        <taxon>Dermacoccaceae</taxon>
        <taxon>Allobranchiibius</taxon>
    </lineage>
</organism>
<sequence>MPWGKSDEEKQVEAAQRKLQAQQAEDQRAREAFLRTPVGQATEAKKRGDRFFEAQLDAAQLKGAASAFGSSDNTLRPHASAPDTLGQIEEIGWRLEHVSHAFIETGATTTNRMLGTGQGMVTRGLVTGFYLFRNAD</sequence>
<gene>
    <name evidence="2" type="ORF">HNR15_000224</name>
</gene>
<comment type="caution">
    <text evidence="2">The sequence shown here is derived from an EMBL/GenBank/DDBJ whole genome shotgun (WGS) entry which is preliminary data.</text>
</comment>
<dbReference type="AlphaFoldDB" id="A0A853DE98"/>
<dbReference type="Proteomes" id="UP000571817">
    <property type="component" value="Unassembled WGS sequence"/>
</dbReference>
<protein>
    <submittedName>
        <fullName evidence="2">Phage protein D</fullName>
    </submittedName>
</protein>
<name>A0A853DE98_9MICO</name>
<reference evidence="2 3" key="1">
    <citation type="submission" date="2020-07" db="EMBL/GenBank/DDBJ databases">
        <title>Sequencing the genomes of 1000 actinobacteria strains.</title>
        <authorList>
            <person name="Klenk H.-P."/>
        </authorList>
    </citation>
    <scope>NUCLEOTIDE SEQUENCE [LARGE SCALE GENOMIC DNA]</scope>
    <source>
        <strain evidence="2 3">DSM 29531</strain>
    </source>
</reference>
<evidence type="ECO:0000313" key="3">
    <source>
        <dbReference type="Proteomes" id="UP000571817"/>
    </source>
</evidence>